<dbReference type="GeneID" id="79932932"/>
<reference evidence="3" key="1">
    <citation type="submission" date="2020-09" db="EMBL/GenBank/DDBJ databases">
        <title>Streptomyces canutascabiei sp. nov., which causes potato common scab and is distributed across the world.</title>
        <authorList>
            <person name="Nguyen H.P."/>
            <person name="Weisberg A.J."/>
            <person name="Chang J.H."/>
            <person name="Clarke C.R."/>
        </authorList>
    </citation>
    <scope>NUCLEOTIDE SEQUENCE</scope>
    <source>
        <strain evidence="3">ID-01-6.2a</strain>
    </source>
</reference>
<feature type="compositionally biased region" description="Acidic residues" evidence="1">
    <location>
        <begin position="96"/>
        <end position="113"/>
    </location>
</feature>
<keyword evidence="2" id="KW-0472">Membrane</keyword>
<evidence type="ECO:0008006" key="5">
    <source>
        <dbReference type="Google" id="ProtNLM"/>
    </source>
</evidence>
<keyword evidence="2" id="KW-1133">Transmembrane helix</keyword>
<name>A0A927L9T2_9ACTN</name>
<evidence type="ECO:0000313" key="3">
    <source>
        <dbReference type="EMBL" id="MBD9725108.1"/>
    </source>
</evidence>
<evidence type="ECO:0000256" key="1">
    <source>
        <dbReference type="SAM" id="MobiDB-lite"/>
    </source>
</evidence>
<keyword evidence="2" id="KW-0812">Transmembrane</keyword>
<dbReference type="Proteomes" id="UP000661025">
    <property type="component" value="Unassembled WGS sequence"/>
</dbReference>
<comment type="caution">
    <text evidence="3">The sequence shown here is derived from an EMBL/GenBank/DDBJ whole genome shotgun (WGS) entry which is preliminary data.</text>
</comment>
<feature type="region of interest" description="Disordered" evidence="1">
    <location>
        <begin position="1"/>
        <end position="29"/>
    </location>
</feature>
<evidence type="ECO:0000256" key="2">
    <source>
        <dbReference type="SAM" id="Phobius"/>
    </source>
</evidence>
<dbReference type="AlphaFoldDB" id="A0A927L9T2"/>
<feature type="compositionally biased region" description="Acidic residues" evidence="1">
    <location>
        <begin position="75"/>
        <end position="86"/>
    </location>
</feature>
<dbReference type="EMBL" id="JACYXT010000006">
    <property type="protein sequence ID" value="MBD9725108.1"/>
    <property type="molecule type" value="Genomic_DNA"/>
</dbReference>
<sequence>MSHDITPPPMPGFGPPIPPQPPKPPGGNRTNLIIVGCAVAVVASVIGTGIVVTKDGDGSASPAPTVTVTKTVAAEDADTTGDDSTGDGDGGGDSGDGTEDSSEDASDTATDDDGVFALDDEVVYDSEVEVALSGFKRGVSSEYAVPERTPYVKFSIKITNGSDATVDANELTVNCAYGDQGKEGEAIYDDGLDGLPDTRILAGRSLTVPWACELPKSETFLQVEVSPDWDSEEAIFTGDVKK</sequence>
<dbReference type="RefSeq" id="WP_086804329.1">
    <property type="nucleotide sequence ID" value="NZ_CP119182.1"/>
</dbReference>
<gene>
    <name evidence="3" type="ORF">IHE70_18170</name>
</gene>
<feature type="transmembrane region" description="Helical" evidence="2">
    <location>
        <begin position="32"/>
        <end position="52"/>
    </location>
</feature>
<organism evidence="3 4">
    <name type="scientific">Streptomyces caniscabiei</name>
    <dbReference type="NCBI Taxonomy" id="2746961"/>
    <lineage>
        <taxon>Bacteria</taxon>
        <taxon>Bacillati</taxon>
        <taxon>Actinomycetota</taxon>
        <taxon>Actinomycetes</taxon>
        <taxon>Kitasatosporales</taxon>
        <taxon>Streptomycetaceae</taxon>
        <taxon>Streptomyces</taxon>
    </lineage>
</organism>
<feature type="compositionally biased region" description="Pro residues" evidence="1">
    <location>
        <begin position="1"/>
        <end position="25"/>
    </location>
</feature>
<evidence type="ECO:0000313" key="4">
    <source>
        <dbReference type="Proteomes" id="UP000661025"/>
    </source>
</evidence>
<proteinExistence type="predicted"/>
<accession>A0A927L9T2</accession>
<protein>
    <recommendedName>
        <fullName evidence="5">DUF4352 domain-containing protein</fullName>
    </recommendedName>
</protein>
<feature type="compositionally biased region" description="Low complexity" evidence="1">
    <location>
        <begin position="65"/>
        <end position="74"/>
    </location>
</feature>
<feature type="region of interest" description="Disordered" evidence="1">
    <location>
        <begin position="52"/>
        <end position="113"/>
    </location>
</feature>